<dbReference type="PANTHER" id="PTHR43808">
    <property type="entry name" value="ACETYLORNITHINE DEACETYLASE"/>
    <property type="match status" value="1"/>
</dbReference>
<comment type="caution">
    <text evidence="9">The sequence shown here is derived from an EMBL/GenBank/DDBJ whole genome shotgun (WGS) entry which is preliminary data.</text>
</comment>
<dbReference type="PANTHER" id="PTHR43808:SF28">
    <property type="entry name" value="[LYSW]-LYSINE_[LYSW]-ORNITHINE HYDROLASE"/>
    <property type="match status" value="1"/>
</dbReference>
<keyword evidence="3" id="KW-0479">Metal-binding</keyword>
<keyword evidence="9" id="KW-0418">Kinase</keyword>
<dbReference type="EMBL" id="BMUL01000013">
    <property type="protein sequence ID" value="GHA98108.1"/>
    <property type="molecule type" value="Genomic_DNA"/>
</dbReference>
<name>A0A918T612_9ACTN</name>
<dbReference type="InterPro" id="IPR002933">
    <property type="entry name" value="Peptidase_M20"/>
</dbReference>
<dbReference type="InterPro" id="IPR001261">
    <property type="entry name" value="ArgE/DapE_CS"/>
</dbReference>
<dbReference type="GO" id="GO:0009085">
    <property type="term" value="P:lysine biosynthetic process"/>
    <property type="evidence" value="ECO:0007669"/>
    <property type="project" value="UniProtKB-KW"/>
</dbReference>
<keyword evidence="5" id="KW-0862">Zinc</keyword>
<evidence type="ECO:0000256" key="3">
    <source>
        <dbReference type="ARBA" id="ARBA00022723"/>
    </source>
</evidence>
<keyword evidence="7" id="KW-0170">Cobalt</keyword>
<dbReference type="RefSeq" id="WP_189980632.1">
    <property type="nucleotide sequence ID" value="NZ_BMUL01000013.1"/>
</dbReference>
<keyword evidence="6" id="KW-0457">Lysine biosynthesis</keyword>
<dbReference type="Gene3D" id="3.40.1160.10">
    <property type="entry name" value="Acetylglutamate kinase-like"/>
    <property type="match status" value="1"/>
</dbReference>
<evidence type="ECO:0000256" key="4">
    <source>
        <dbReference type="ARBA" id="ARBA00022801"/>
    </source>
</evidence>
<feature type="domain" description="Aspartate/glutamate/uridylate kinase" evidence="8">
    <location>
        <begin position="16"/>
        <end position="250"/>
    </location>
</feature>
<reference evidence="9" key="1">
    <citation type="journal article" date="2014" name="Int. J. Syst. Evol. Microbiol.">
        <title>Complete genome sequence of Corynebacterium casei LMG S-19264T (=DSM 44701T), isolated from a smear-ripened cheese.</title>
        <authorList>
            <consortium name="US DOE Joint Genome Institute (JGI-PGF)"/>
            <person name="Walter F."/>
            <person name="Albersmeier A."/>
            <person name="Kalinowski J."/>
            <person name="Ruckert C."/>
        </authorList>
    </citation>
    <scope>NUCLEOTIDE SEQUENCE</scope>
    <source>
        <strain evidence="9">JCM 4518</strain>
    </source>
</reference>
<evidence type="ECO:0000256" key="6">
    <source>
        <dbReference type="ARBA" id="ARBA00023154"/>
    </source>
</evidence>
<keyword evidence="4" id="KW-0378">Hydrolase</keyword>
<dbReference type="Pfam" id="PF01546">
    <property type="entry name" value="Peptidase_M20"/>
    <property type="match status" value="1"/>
</dbReference>
<evidence type="ECO:0000313" key="10">
    <source>
        <dbReference type="Proteomes" id="UP000644020"/>
    </source>
</evidence>
<evidence type="ECO:0000313" key="9">
    <source>
        <dbReference type="EMBL" id="GHA98108.1"/>
    </source>
</evidence>
<keyword evidence="1" id="KW-0963">Cytoplasm</keyword>
<dbReference type="Proteomes" id="UP000644020">
    <property type="component" value="Unassembled WGS sequence"/>
</dbReference>
<dbReference type="NCBIfam" id="TIGR01902">
    <property type="entry name" value="dapE-lys-deAc"/>
    <property type="match status" value="1"/>
</dbReference>
<keyword evidence="2" id="KW-0028">Amino-acid biosynthesis</keyword>
<dbReference type="GO" id="GO:0050897">
    <property type="term" value="F:cobalt ion binding"/>
    <property type="evidence" value="ECO:0007669"/>
    <property type="project" value="InterPro"/>
</dbReference>
<evidence type="ECO:0000256" key="1">
    <source>
        <dbReference type="ARBA" id="ARBA00022490"/>
    </source>
</evidence>
<sequence>MQALGEVASSREAALYVVKLGSATLLHDQVFDELLELSRRGARLLVIAGGAAGIAEHYRRTGREIRTLTSRNGDEIRYCPPEEMRHIVAAYEEVTLPLVEEELTRRGLSVFAAVARTGALVKATANGPMRVLEDGRTRLVRDHRAGTVSSVDVPRLSGLLATFDVVCLSPPVADADGGTPLNVDADVLAAEAALALDADHLRLVTGTAGLLTDPADPASSLRHLTEGEGRRYAKGRMRQKVRAAEIALKGTSDTAITGPHTLSAAHATWFWRAPAPAPDLELLSRTVELSSVSRDEHEIAGFLVRWCADHGIKAETDAAHNLVATKGAGPRRLLMLGHLDTVPHRWRARWDGEVLSGRGSVDAKGSLVAFLQTLAEVDPPEGVEITVVGAVEEEITGAGAFHVRDSRPVADAVIVGEPSGAEALTLGYYGLVKVRYSVREATGHTAGEGVRTAGDRMVDTLAGLPAAVARLHPDALTAVLGVRALNQGDAQTGEAVVDVRVPPGLDVDATVAALRELAADPVRFEVLRATPGVATRRTSPLVKAFQRAFRTEEVTPRYLMKKGSSDMNTLATTWRDVPMVAYGPGDAKLDHTPDEHLHADEFRRAQRLLTAAVREWSSM</sequence>
<evidence type="ECO:0000256" key="5">
    <source>
        <dbReference type="ARBA" id="ARBA00022833"/>
    </source>
</evidence>
<dbReference type="GO" id="GO:0008270">
    <property type="term" value="F:zinc ion binding"/>
    <property type="evidence" value="ECO:0007669"/>
    <property type="project" value="InterPro"/>
</dbReference>
<protein>
    <submittedName>
        <fullName evidence="9">Bifunctional protein: acetyl-glutamate kinase acetyl-ornithine deacetylase</fullName>
    </submittedName>
</protein>
<dbReference type="AlphaFoldDB" id="A0A918T612"/>
<gene>
    <name evidence="9" type="ORF">GCM10010305_46930</name>
</gene>
<dbReference type="InterPro" id="IPR010175">
    <property type="entry name" value="LysK"/>
</dbReference>
<evidence type="ECO:0000256" key="7">
    <source>
        <dbReference type="ARBA" id="ARBA00023285"/>
    </source>
</evidence>
<dbReference type="SUPFAM" id="SSF53633">
    <property type="entry name" value="Carbamate kinase-like"/>
    <property type="match status" value="1"/>
</dbReference>
<evidence type="ECO:0000259" key="8">
    <source>
        <dbReference type="Pfam" id="PF00696"/>
    </source>
</evidence>
<dbReference type="InterPro" id="IPR001048">
    <property type="entry name" value="Asp/Glu/Uridylate_kinase"/>
</dbReference>
<dbReference type="Pfam" id="PF00696">
    <property type="entry name" value="AA_kinase"/>
    <property type="match status" value="1"/>
</dbReference>
<dbReference type="GO" id="GO:0016811">
    <property type="term" value="F:hydrolase activity, acting on carbon-nitrogen (but not peptide) bonds, in linear amides"/>
    <property type="evidence" value="ECO:0007669"/>
    <property type="project" value="InterPro"/>
</dbReference>
<reference evidence="9" key="2">
    <citation type="submission" date="2020-09" db="EMBL/GenBank/DDBJ databases">
        <authorList>
            <person name="Sun Q."/>
            <person name="Ohkuma M."/>
        </authorList>
    </citation>
    <scope>NUCLEOTIDE SEQUENCE</scope>
    <source>
        <strain evidence="9">JCM 4518</strain>
    </source>
</reference>
<dbReference type="PROSITE" id="PS00758">
    <property type="entry name" value="ARGE_DAPE_CPG2_1"/>
    <property type="match status" value="1"/>
</dbReference>
<keyword evidence="9" id="KW-0808">Transferase</keyword>
<dbReference type="SUPFAM" id="SSF53187">
    <property type="entry name" value="Zn-dependent exopeptidases"/>
    <property type="match status" value="1"/>
</dbReference>
<evidence type="ECO:0000256" key="2">
    <source>
        <dbReference type="ARBA" id="ARBA00022605"/>
    </source>
</evidence>
<dbReference type="InterPro" id="IPR036393">
    <property type="entry name" value="AceGlu_kinase-like_sf"/>
</dbReference>
<keyword evidence="10" id="KW-1185">Reference proteome</keyword>
<accession>A0A918T612</accession>
<dbReference type="GO" id="GO:0016301">
    <property type="term" value="F:kinase activity"/>
    <property type="evidence" value="ECO:0007669"/>
    <property type="project" value="UniProtKB-KW"/>
</dbReference>
<organism evidence="9 10">
    <name type="scientific">Streptomyces termitum</name>
    <dbReference type="NCBI Taxonomy" id="67368"/>
    <lineage>
        <taxon>Bacteria</taxon>
        <taxon>Bacillati</taxon>
        <taxon>Actinomycetota</taxon>
        <taxon>Actinomycetes</taxon>
        <taxon>Kitasatosporales</taxon>
        <taxon>Streptomycetaceae</taxon>
        <taxon>Streptomyces</taxon>
    </lineage>
</organism>
<dbReference type="InterPro" id="IPR050072">
    <property type="entry name" value="Peptidase_M20A"/>
</dbReference>
<dbReference type="Gene3D" id="3.40.630.10">
    <property type="entry name" value="Zn peptidases"/>
    <property type="match status" value="2"/>
</dbReference>
<proteinExistence type="predicted"/>